<protein>
    <submittedName>
        <fullName evidence="1">Uncharacterized protein</fullName>
    </submittedName>
</protein>
<dbReference type="Proteomes" id="UP000024404">
    <property type="component" value="Unassembled WGS sequence"/>
</dbReference>
<dbReference type="AlphaFoldDB" id="A0A8R1XLM6"/>
<reference evidence="1" key="2">
    <citation type="submission" date="2022-06" db="UniProtKB">
        <authorList>
            <consortium name="EnsemblMetazoa"/>
        </authorList>
    </citation>
    <scope>IDENTIFICATION</scope>
</reference>
<evidence type="ECO:0000313" key="1">
    <source>
        <dbReference type="EnsemblMetazoa" id="OVOC10983.1"/>
    </source>
</evidence>
<reference evidence="2" key="1">
    <citation type="submission" date="2013-10" db="EMBL/GenBank/DDBJ databases">
        <title>Genome sequencing of Onchocerca volvulus.</title>
        <authorList>
            <person name="Cotton J."/>
            <person name="Tsai J."/>
            <person name="Stanley E."/>
            <person name="Tracey A."/>
            <person name="Holroyd N."/>
            <person name="Lustigman S."/>
            <person name="Berriman M."/>
        </authorList>
    </citation>
    <scope>NUCLEOTIDE SEQUENCE</scope>
</reference>
<name>A0A8R1XLM6_ONCVO</name>
<evidence type="ECO:0000313" key="2">
    <source>
        <dbReference type="Proteomes" id="UP000024404"/>
    </source>
</evidence>
<organism evidence="1 2">
    <name type="scientific">Onchocerca volvulus</name>
    <dbReference type="NCBI Taxonomy" id="6282"/>
    <lineage>
        <taxon>Eukaryota</taxon>
        <taxon>Metazoa</taxon>
        <taxon>Ecdysozoa</taxon>
        <taxon>Nematoda</taxon>
        <taxon>Chromadorea</taxon>
        <taxon>Rhabditida</taxon>
        <taxon>Spirurina</taxon>
        <taxon>Spiruromorpha</taxon>
        <taxon>Filarioidea</taxon>
        <taxon>Onchocercidae</taxon>
        <taxon>Onchocerca</taxon>
    </lineage>
</organism>
<dbReference type="EnsemblMetazoa" id="OVOC10983.1">
    <property type="protein sequence ID" value="OVOC10983.1"/>
    <property type="gene ID" value="WBGene00247792"/>
</dbReference>
<dbReference type="EMBL" id="CMVM020000346">
    <property type="status" value="NOT_ANNOTATED_CDS"/>
    <property type="molecule type" value="Genomic_DNA"/>
</dbReference>
<keyword evidence="2" id="KW-1185">Reference proteome</keyword>
<accession>A0A8R1XLM6</accession>
<proteinExistence type="predicted"/>
<sequence length="87" mass="10046">MSIPDKPDFIQKIKNHKVFWILGEVQKGKLEITKPPFYSITHFLLLSDKICTLLSLQFVSTIHIDAKLEENIMGNEIYNVDEIPTLC</sequence>